<dbReference type="InterPro" id="IPR036728">
    <property type="entry name" value="PBP_GOBP_sf"/>
</dbReference>
<dbReference type="PANTHER" id="PTHR11857:SF43">
    <property type="entry name" value="GEO07291P1-RELATED"/>
    <property type="match status" value="1"/>
</dbReference>
<feature type="chain" id="PRO_5046843247" evidence="6">
    <location>
        <begin position="20"/>
        <end position="131"/>
    </location>
</feature>
<dbReference type="SUPFAM" id="SSF47565">
    <property type="entry name" value="Insect pheromone/odorant-binding proteins"/>
    <property type="match status" value="1"/>
</dbReference>
<sequence>MRATLALTLLLSCLTGILSQKKLDAAVSKAMVDGCMKENGVTKQDIEDLQSGKMKPEDAKDNVKCSTQCILVKSGFMDSTGKLLTDKVKAHYANTKFSDAVEKDLEKCSQVKGENACDTAFKILGCFQGVE</sequence>
<name>A0AB39ZRV1_DROSZ</name>
<keyword evidence="3" id="KW-0964">Secreted</keyword>
<keyword evidence="4 6" id="KW-0732">Signal</keyword>
<dbReference type="PANTHER" id="PTHR11857">
    <property type="entry name" value="ODORANT BINDING PROTEIN-RELATED"/>
    <property type="match status" value="1"/>
</dbReference>
<accession>A0AB39ZRV1</accession>
<dbReference type="GeneID" id="108018773"/>
<dbReference type="RefSeq" id="XP_016941844.3">
    <property type="nucleotide sequence ID" value="XM_017086355.4"/>
</dbReference>
<dbReference type="GO" id="GO:0005615">
    <property type="term" value="C:extracellular space"/>
    <property type="evidence" value="ECO:0007669"/>
    <property type="project" value="TreeGrafter"/>
</dbReference>
<dbReference type="GO" id="GO:0005549">
    <property type="term" value="F:odorant binding"/>
    <property type="evidence" value="ECO:0007669"/>
    <property type="project" value="InterPro"/>
</dbReference>
<dbReference type="Proteomes" id="UP001652628">
    <property type="component" value="Chromosome 2R"/>
</dbReference>
<feature type="signal peptide" evidence="6">
    <location>
        <begin position="1"/>
        <end position="19"/>
    </location>
</feature>
<evidence type="ECO:0000313" key="8">
    <source>
        <dbReference type="RefSeq" id="XP_016941844.3"/>
    </source>
</evidence>
<comment type="similarity">
    <text evidence="2">Belongs to the PBP/GOBP family.</text>
</comment>
<gene>
    <name evidence="8" type="primary">Obp56g</name>
</gene>
<evidence type="ECO:0000256" key="4">
    <source>
        <dbReference type="ARBA" id="ARBA00022729"/>
    </source>
</evidence>
<dbReference type="AlphaFoldDB" id="A0AB39ZRV1"/>
<comment type="subcellular location">
    <subcellularLocation>
        <location evidence="1">Secreted</location>
    </subcellularLocation>
</comment>
<reference evidence="8" key="1">
    <citation type="submission" date="2025-08" db="UniProtKB">
        <authorList>
            <consortium name="RefSeq"/>
        </authorList>
    </citation>
    <scope>IDENTIFICATION</scope>
</reference>
<dbReference type="Gene3D" id="1.10.238.20">
    <property type="entry name" value="Pheromone/general odorant binding protein domain"/>
    <property type="match status" value="1"/>
</dbReference>
<evidence type="ECO:0000256" key="1">
    <source>
        <dbReference type="ARBA" id="ARBA00004613"/>
    </source>
</evidence>
<evidence type="ECO:0000256" key="3">
    <source>
        <dbReference type="ARBA" id="ARBA00022525"/>
    </source>
</evidence>
<proteinExistence type="inferred from homology"/>
<evidence type="ECO:0000256" key="5">
    <source>
        <dbReference type="ARBA" id="ARBA00023157"/>
    </source>
</evidence>
<evidence type="ECO:0000256" key="6">
    <source>
        <dbReference type="SAM" id="SignalP"/>
    </source>
</evidence>
<evidence type="ECO:0000256" key="2">
    <source>
        <dbReference type="ARBA" id="ARBA00008098"/>
    </source>
</evidence>
<evidence type="ECO:0000313" key="7">
    <source>
        <dbReference type="Proteomes" id="UP001652628"/>
    </source>
</evidence>
<dbReference type="CDD" id="cd23992">
    <property type="entry name" value="PBP_GOBP"/>
    <property type="match status" value="1"/>
</dbReference>
<dbReference type="Pfam" id="PF01395">
    <property type="entry name" value="PBP_GOBP"/>
    <property type="match status" value="1"/>
</dbReference>
<dbReference type="GO" id="GO:0007608">
    <property type="term" value="P:sensory perception of smell"/>
    <property type="evidence" value="ECO:0007669"/>
    <property type="project" value="TreeGrafter"/>
</dbReference>
<dbReference type="SMART" id="SM00708">
    <property type="entry name" value="PhBP"/>
    <property type="match status" value="1"/>
</dbReference>
<keyword evidence="7" id="KW-1185">Reference proteome</keyword>
<dbReference type="InterPro" id="IPR006170">
    <property type="entry name" value="PBP/GOBP"/>
</dbReference>
<protein>
    <submittedName>
        <fullName evidence="8">General odorant-binding protein 56h</fullName>
    </submittedName>
</protein>
<keyword evidence="5" id="KW-1015">Disulfide bond</keyword>
<organism evidence="7 8">
    <name type="scientific">Drosophila suzukii</name>
    <name type="common">Spotted-wing drosophila fruit fly</name>
    <dbReference type="NCBI Taxonomy" id="28584"/>
    <lineage>
        <taxon>Eukaryota</taxon>
        <taxon>Metazoa</taxon>
        <taxon>Ecdysozoa</taxon>
        <taxon>Arthropoda</taxon>
        <taxon>Hexapoda</taxon>
        <taxon>Insecta</taxon>
        <taxon>Pterygota</taxon>
        <taxon>Neoptera</taxon>
        <taxon>Endopterygota</taxon>
        <taxon>Diptera</taxon>
        <taxon>Brachycera</taxon>
        <taxon>Muscomorpha</taxon>
        <taxon>Ephydroidea</taxon>
        <taxon>Drosophilidae</taxon>
        <taxon>Drosophila</taxon>
        <taxon>Sophophora</taxon>
    </lineage>
</organism>